<comment type="caution">
    <text evidence="1">The sequence shown here is derived from an EMBL/GenBank/DDBJ whole genome shotgun (WGS) entry which is preliminary data.</text>
</comment>
<evidence type="ECO:0000313" key="1">
    <source>
        <dbReference type="EMBL" id="GMA38246.1"/>
    </source>
</evidence>
<dbReference type="PANTHER" id="PTHR43190:SF3">
    <property type="entry name" value="N-ACETYL-D-GLUCOSAMINE KINASE"/>
    <property type="match status" value="1"/>
</dbReference>
<keyword evidence="2" id="KW-1185">Reference proteome</keyword>
<dbReference type="EMBL" id="BSUO01000001">
    <property type="protein sequence ID" value="GMA38246.1"/>
    <property type="molecule type" value="Genomic_DNA"/>
</dbReference>
<organism evidence="1 2">
    <name type="scientific">Mobilicoccus caccae</name>
    <dbReference type="NCBI Taxonomy" id="1859295"/>
    <lineage>
        <taxon>Bacteria</taxon>
        <taxon>Bacillati</taxon>
        <taxon>Actinomycetota</taxon>
        <taxon>Actinomycetes</taxon>
        <taxon>Micrococcales</taxon>
        <taxon>Dermatophilaceae</taxon>
        <taxon>Mobilicoccus</taxon>
    </lineage>
</organism>
<sequence length="336" mass="34607">MTATPDLDGIVIPAEDDAAAPDRAHGDFLAVDIGPHGLRARRTGTDPETRLDIPEIEGVPSVGDLLGAVGGLMIGRPPSVTVWSLGGAAARVDPAELVAASPPTTRTVVVDAATATLVGALGGVEPGIVLEMTSGVRTIVTDFDLVWRRIDGWGPILGDRGSGAWLGAQGLAAGLRAADGVPGGSEELLRAGRHAFGDEFTWREMLENLPVAEVLADFAPVVGDVARRDPVAEGLCRLAGEHLADAICAGAEILPGRPITATGGLLLIEAVKVSFASALGKRYKVLVPALGDTLAGARTIAEHVLAGGRLPHRPPYVFVQGQYALTGATADRNHEV</sequence>
<proteinExistence type="predicted"/>
<dbReference type="InterPro" id="IPR052519">
    <property type="entry name" value="Euk-type_GlcNAc_Kinase"/>
</dbReference>
<dbReference type="Gene3D" id="3.30.420.40">
    <property type="match status" value="1"/>
</dbReference>
<dbReference type="PANTHER" id="PTHR43190">
    <property type="entry name" value="N-ACETYL-D-GLUCOSAMINE KINASE"/>
    <property type="match status" value="1"/>
</dbReference>
<dbReference type="InterPro" id="IPR043129">
    <property type="entry name" value="ATPase_NBD"/>
</dbReference>
<protein>
    <recommendedName>
        <fullName evidence="3">BadF-type ATPase</fullName>
    </recommendedName>
</protein>
<reference evidence="2" key="1">
    <citation type="journal article" date="2019" name="Int. J. Syst. Evol. Microbiol.">
        <title>The Global Catalogue of Microorganisms (GCM) 10K type strain sequencing project: providing services to taxonomists for standard genome sequencing and annotation.</title>
        <authorList>
            <consortium name="The Broad Institute Genomics Platform"/>
            <consortium name="The Broad Institute Genome Sequencing Center for Infectious Disease"/>
            <person name="Wu L."/>
            <person name="Ma J."/>
        </authorList>
    </citation>
    <scope>NUCLEOTIDE SEQUENCE [LARGE SCALE GENOMIC DNA]</scope>
    <source>
        <strain evidence="2">NBRC 113072</strain>
    </source>
</reference>
<dbReference type="Proteomes" id="UP001157126">
    <property type="component" value="Unassembled WGS sequence"/>
</dbReference>
<dbReference type="RefSeq" id="WP_284302334.1">
    <property type="nucleotide sequence ID" value="NZ_BSUO01000001.1"/>
</dbReference>
<name>A0ABQ6IKH3_9MICO</name>
<gene>
    <name evidence="1" type="ORF">GCM10025883_02910</name>
</gene>
<evidence type="ECO:0008006" key="3">
    <source>
        <dbReference type="Google" id="ProtNLM"/>
    </source>
</evidence>
<accession>A0ABQ6IKH3</accession>
<evidence type="ECO:0000313" key="2">
    <source>
        <dbReference type="Proteomes" id="UP001157126"/>
    </source>
</evidence>
<dbReference type="SUPFAM" id="SSF53067">
    <property type="entry name" value="Actin-like ATPase domain"/>
    <property type="match status" value="1"/>
</dbReference>